<reference evidence="2" key="1">
    <citation type="submission" date="1998-05" db="EMBL/GenBank/DDBJ databases">
        <title>Genomic sequence for Arabidopsis thaliana BAC T17H7 from Chromosome 1.</title>
        <authorList>
            <person name="Buehler E."/>
            <person name="Shinn P."/>
            <person name="Dewar K."/>
            <person name="Feng J."/>
            <person name="Kim C."/>
            <person name="Li Y."/>
            <person name="Sun H."/>
            <person name="Conway A."/>
            <person name="Conway A."/>
            <person name="Kurtz D."/>
            <person name="Oji O."/>
            <person name="Shen Y.K."/>
            <person name="Toriumi M."/>
            <person name="Vysotskaia V."/>
            <person name="Yu G."/>
            <person name="Davis R.W."/>
            <person name="Federspiel N.A."/>
            <person name="Theologis A."/>
            <person name="Ecker J.R."/>
        </authorList>
    </citation>
    <scope>NUCLEOTIDE SEQUENCE</scope>
</reference>
<evidence type="ECO:0000313" key="2">
    <source>
        <dbReference type="EMBL" id="AAD32934.1"/>
    </source>
</evidence>
<name>Q9SY23_ARATH</name>
<dbReference type="AlphaFoldDB" id="Q9SY23"/>
<reference key="2">
    <citation type="journal article" date="2000" name="Nature">
        <title>Sequence and analysis of chromosome 1 of the plant Arabidopsis thaliana.</title>
        <authorList>
            <person name="Theologis A."/>
            <person name="Ecker J.R."/>
            <person name="Palm C.J."/>
            <person name="Federspiel N.A."/>
            <person name="Kaul S."/>
            <person name="White O."/>
            <person name="Alonso J."/>
            <person name="Altafi H."/>
            <person name="Araujo R."/>
            <person name="Bowman C.L."/>
            <person name="Brooks S.Y."/>
            <person name="Buehler E."/>
            <person name="Chan A."/>
            <person name="Chao Q."/>
            <person name="Chen H."/>
            <person name="Cheuk R.F."/>
            <person name="Chin C.W."/>
            <person name="Chung M.K."/>
            <person name="Conn L."/>
            <person name="Conway A.B."/>
            <person name="Conway A.R."/>
            <person name="Creasy T.H."/>
            <person name="Dewar K."/>
            <person name="Dunn P."/>
            <person name="Etgu P."/>
            <person name="Feldblyum T.V."/>
            <person name="Feng J."/>
            <person name="Fong B."/>
            <person name="Fujii C.Y."/>
            <person name="Gill J.E."/>
            <person name="Goldsmith A.D."/>
            <person name="Haas B."/>
            <person name="Hansen N.F."/>
            <person name="Hughes B."/>
            <person name="Huizar L."/>
            <person name="Hunter J.L."/>
            <person name="Jenkins J."/>
            <person name="Johnson-Hopson C."/>
            <person name="Khan S."/>
            <person name="Khaykin E."/>
            <person name="Kim C.J."/>
            <person name="Koo H.L."/>
            <person name="Kremenetskaia I."/>
            <person name="Kurtz D.B."/>
            <person name="Kwan A."/>
            <person name="Lam B."/>
            <person name="Langin-Hooper S."/>
            <person name="Lee A."/>
            <person name="Lee J.M."/>
            <person name="Lenz C.A."/>
            <person name="Li J.H."/>
            <person name="Li Y."/>
            <person name="Lin X."/>
            <person name="Liu S.X."/>
            <person name="Liu Z.A."/>
            <person name="Luros J.S."/>
            <person name="Maiti R."/>
            <person name="Marziali A."/>
            <person name="Militscher J."/>
            <person name="Miranda M."/>
            <person name="Nguyen M."/>
            <person name="Nierman W.C."/>
            <person name="Osborne B.I."/>
            <person name="Pai G."/>
            <person name="Peterson J."/>
            <person name="Pham P.K."/>
            <person name="Rizzo M."/>
            <person name="Rooney T."/>
            <person name="Rowley D."/>
            <person name="Sakano H."/>
            <person name="Salzberg S.L."/>
            <person name="Schwartz J.R."/>
            <person name="Shinn P."/>
            <person name="Southwick A.M."/>
            <person name="Sun H."/>
            <person name="Tallon L.J."/>
            <person name="Tambunga G."/>
            <person name="Toriumi M.J."/>
            <person name="Town C.D."/>
            <person name="Utterback T."/>
            <person name="Van Aken S."/>
            <person name="Vaysberg M."/>
            <person name="Vysotskaia V.S."/>
            <person name="Walker M."/>
            <person name="Wu D."/>
            <person name="Yu G."/>
            <person name="Fraser C.M."/>
            <person name="Venter J.C."/>
            <person name="Davis R.W."/>
        </authorList>
    </citation>
    <scope>NUCLEOTIDE SEQUENCE [LARGE SCALE GENOMIC DNA]</scope>
    <source>
        <strain>cv. Columbia</strain>
    </source>
</reference>
<sequence>MNNKCPQNKKKKSERNFFSLSI</sequence>
<dbReference type="PIR" id="H86433">
    <property type="entry name" value="H86433"/>
</dbReference>
<feature type="region of interest" description="Disordered" evidence="1">
    <location>
        <begin position="1"/>
        <end position="22"/>
    </location>
</feature>
<proteinExistence type="predicted"/>
<protein>
    <submittedName>
        <fullName evidence="2">T17H7.9</fullName>
    </submittedName>
</protein>
<evidence type="ECO:0000256" key="1">
    <source>
        <dbReference type="SAM" id="MobiDB-lite"/>
    </source>
</evidence>
<dbReference type="EMBL" id="AC004135">
    <property type="protein sequence ID" value="AAD32934.1"/>
    <property type="molecule type" value="Genomic_DNA"/>
</dbReference>
<organism evidence="2">
    <name type="scientific">Arabidopsis thaliana</name>
    <name type="common">Mouse-ear cress</name>
    <dbReference type="NCBI Taxonomy" id="3702"/>
    <lineage>
        <taxon>Eukaryota</taxon>
        <taxon>Viridiplantae</taxon>
        <taxon>Streptophyta</taxon>
        <taxon>Embryophyta</taxon>
        <taxon>Tracheophyta</taxon>
        <taxon>Spermatophyta</taxon>
        <taxon>Magnoliopsida</taxon>
        <taxon>eudicotyledons</taxon>
        <taxon>Gunneridae</taxon>
        <taxon>Pentapetalae</taxon>
        <taxon>rosids</taxon>
        <taxon>malvids</taxon>
        <taxon>Brassicales</taxon>
        <taxon>Brassicaceae</taxon>
        <taxon>Camelineae</taxon>
        <taxon>Arabidopsis</taxon>
    </lineage>
</organism>
<reference evidence="2" key="3">
    <citation type="submission" date="2000-06" db="EMBL/GenBank/DDBJ databases">
        <authorList>
            <person name="Cheuk R."/>
            <person name="Shinn P."/>
            <person name="Brooks S."/>
            <person name="Buehler E."/>
            <person name="Chao Q."/>
            <person name="Johnson-Hopson C."/>
            <person name="Khan S."/>
            <person name="Kim C."/>
            <person name="Altafi H."/>
            <person name="Bei B."/>
            <person name="Chin C."/>
            <person name="Chiou J."/>
            <person name="Choi E."/>
            <person name="Conn L."/>
            <person name="Conway A."/>
            <person name="Gonzalez A."/>
            <person name="Hansen N."/>
            <person name="Howing B."/>
            <person name="Koo T."/>
            <person name="Lam B."/>
            <person name="Lee J."/>
            <person name="Lenz C."/>
            <person name="Li J."/>
            <person name="Liu A."/>
            <person name="Liu J."/>
            <person name="Liu S."/>
            <person name="Mukharsky N."/>
            <person name="Nguyen M."/>
            <person name="Palm C."/>
            <person name="Pham P."/>
            <person name="Sakano H."/>
            <person name="Schwartz J."/>
            <person name="Southwick A."/>
            <person name="Thaveri A."/>
            <person name="Toriumi M."/>
            <person name="Vaysberg M."/>
            <person name="Yu G."/>
            <person name="Davis R."/>
            <person name="Federspiel N."/>
            <person name="Theologis A."/>
            <person name="Ecker J."/>
        </authorList>
    </citation>
    <scope>NUCLEOTIDE SEQUENCE</scope>
</reference>
<accession>Q9SY23</accession>